<protein>
    <submittedName>
        <fullName evidence="2">Uncharacterized protein</fullName>
    </submittedName>
</protein>
<dbReference type="EMBL" id="BPLR01001325">
    <property type="protein sequence ID" value="GIZ01626.1"/>
    <property type="molecule type" value="Genomic_DNA"/>
</dbReference>
<feature type="region of interest" description="Disordered" evidence="1">
    <location>
        <begin position="330"/>
        <end position="355"/>
    </location>
</feature>
<dbReference type="Gene3D" id="2.120.10.80">
    <property type="entry name" value="Kelch-type beta propeller"/>
    <property type="match status" value="1"/>
</dbReference>
<accession>A0AAV4Y6L0</accession>
<organism evidence="2 3">
    <name type="scientific">Caerostris extrusa</name>
    <name type="common">Bark spider</name>
    <name type="synonym">Caerostris bankana</name>
    <dbReference type="NCBI Taxonomy" id="172846"/>
    <lineage>
        <taxon>Eukaryota</taxon>
        <taxon>Metazoa</taxon>
        <taxon>Ecdysozoa</taxon>
        <taxon>Arthropoda</taxon>
        <taxon>Chelicerata</taxon>
        <taxon>Arachnida</taxon>
        <taxon>Araneae</taxon>
        <taxon>Araneomorphae</taxon>
        <taxon>Entelegynae</taxon>
        <taxon>Araneoidea</taxon>
        <taxon>Araneidae</taxon>
        <taxon>Caerostris</taxon>
    </lineage>
</organism>
<comment type="caution">
    <text evidence="2">The sequence shown here is derived from an EMBL/GenBank/DDBJ whole genome shotgun (WGS) entry which is preliminary data.</text>
</comment>
<keyword evidence="3" id="KW-1185">Reference proteome</keyword>
<evidence type="ECO:0000313" key="3">
    <source>
        <dbReference type="Proteomes" id="UP001054945"/>
    </source>
</evidence>
<proteinExistence type="predicted"/>
<dbReference type="AlphaFoldDB" id="A0AAV4Y6L0"/>
<reference evidence="2 3" key="1">
    <citation type="submission" date="2021-06" db="EMBL/GenBank/DDBJ databases">
        <title>Caerostris extrusa draft genome.</title>
        <authorList>
            <person name="Kono N."/>
            <person name="Arakawa K."/>
        </authorList>
    </citation>
    <scope>NUCLEOTIDE SEQUENCE [LARGE SCALE GENOMIC DNA]</scope>
</reference>
<dbReference type="InterPro" id="IPR015915">
    <property type="entry name" value="Kelch-typ_b-propeller"/>
</dbReference>
<sequence length="486" mass="54465">MMEPRCYHAVCQVGTFVYITGGYCPLQRKRRGRCLPPPVHSQAGPEYHSLEEVRGHEGCACISRHGSVRQPPVYIRWAGFLRQHPCNAVYSSAAGQCGSLCQLLAYLSCSSSQDTIWVVGGSRLSKESSHTPLVSCAIVWHLQLNIRPHKWKILTSLSSPTHASSVALSGRDLYVFGGMQSETMKVTNKVEIIDIGTGIVRSGIRMPALLTGSSSVFLPKMASDANIRRNVKSLICRREAVPKLHTYEKSRLPRSSGTTSASKVLMCKRGSFSRSIDLIMCHLPQKQNPQKTSSLYRRKEEKTDYTSYQPFKKPPFLSYSAPQRIDILKAKSGQSLDRVRSSEKPESPNNSSPFLFTTTHHESAVISEGSPWLASPFCHNPRSSSESRKKEYKGFHAGCRQTVKTELYMENWKWKPIAEGYLEPNVDSNPGILLNDDDFPFFVPELNENSFLKTQLYGRRQVRLSKLVLVDGKKKCCVLLVYKLAG</sequence>
<feature type="compositionally biased region" description="Basic and acidic residues" evidence="1">
    <location>
        <begin position="337"/>
        <end position="346"/>
    </location>
</feature>
<gene>
    <name evidence="2" type="ORF">CEXT_632331</name>
</gene>
<evidence type="ECO:0000313" key="2">
    <source>
        <dbReference type="EMBL" id="GIZ01626.1"/>
    </source>
</evidence>
<dbReference type="SUPFAM" id="SSF117281">
    <property type="entry name" value="Kelch motif"/>
    <property type="match status" value="1"/>
</dbReference>
<name>A0AAV4Y6L0_CAEEX</name>
<evidence type="ECO:0000256" key="1">
    <source>
        <dbReference type="SAM" id="MobiDB-lite"/>
    </source>
</evidence>
<dbReference type="Proteomes" id="UP001054945">
    <property type="component" value="Unassembled WGS sequence"/>
</dbReference>